<organism evidence="1 2">
    <name type="scientific">Austropuccinia psidii MF-1</name>
    <dbReference type="NCBI Taxonomy" id="1389203"/>
    <lineage>
        <taxon>Eukaryota</taxon>
        <taxon>Fungi</taxon>
        <taxon>Dikarya</taxon>
        <taxon>Basidiomycota</taxon>
        <taxon>Pucciniomycotina</taxon>
        <taxon>Pucciniomycetes</taxon>
        <taxon>Pucciniales</taxon>
        <taxon>Sphaerophragmiaceae</taxon>
        <taxon>Austropuccinia</taxon>
    </lineage>
</organism>
<reference evidence="1" key="1">
    <citation type="submission" date="2021-03" db="EMBL/GenBank/DDBJ databases">
        <title>Draft genome sequence of rust myrtle Austropuccinia psidii MF-1, a brazilian biotype.</title>
        <authorList>
            <person name="Quecine M.C."/>
            <person name="Pachon D.M.R."/>
            <person name="Bonatelli M.L."/>
            <person name="Correr F.H."/>
            <person name="Franceschini L.M."/>
            <person name="Leite T.F."/>
            <person name="Margarido G.R.A."/>
            <person name="Almeida C.A."/>
            <person name="Ferrarezi J.A."/>
            <person name="Labate C.A."/>
        </authorList>
    </citation>
    <scope>NUCLEOTIDE SEQUENCE</scope>
    <source>
        <strain evidence="1">MF-1</strain>
    </source>
</reference>
<comment type="caution">
    <text evidence="1">The sequence shown here is derived from an EMBL/GenBank/DDBJ whole genome shotgun (WGS) entry which is preliminary data.</text>
</comment>
<protein>
    <submittedName>
        <fullName evidence="1">Uncharacterized protein</fullName>
    </submittedName>
</protein>
<dbReference type="EMBL" id="AVOT02002751">
    <property type="protein sequence ID" value="MBW0471407.1"/>
    <property type="molecule type" value="Genomic_DNA"/>
</dbReference>
<dbReference type="AlphaFoldDB" id="A0A9Q3BV42"/>
<keyword evidence="2" id="KW-1185">Reference proteome</keyword>
<proteinExistence type="predicted"/>
<name>A0A9Q3BV42_9BASI</name>
<dbReference type="OrthoDB" id="418757at2759"/>
<gene>
    <name evidence="1" type="ORF">O181_011122</name>
</gene>
<evidence type="ECO:0000313" key="2">
    <source>
        <dbReference type="Proteomes" id="UP000765509"/>
    </source>
</evidence>
<dbReference type="Proteomes" id="UP000765509">
    <property type="component" value="Unassembled WGS sequence"/>
</dbReference>
<sequence>MTVIGNEYMENAYLLWNKLTNLFTSSTFNSQAKIWSRFPKISYNGNLQSFITELRESLNEIKTVGIEVRTKTVAFSIFTKVLDNFSSLNEKVTLNTKSQGNPDAILNLLHNEALKEEALEASNEANTDSIMALNRECKV</sequence>
<accession>A0A9Q3BV42</accession>
<evidence type="ECO:0000313" key="1">
    <source>
        <dbReference type="EMBL" id="MBW0471407.1"/>
    </source>
</evidence>